<dbReference type="PANTHER" id="PTHR47784:SF4">
    <property type="entry name" value="ZN(II)2CYS6 TRANSCRIPTION FACTOR (EUROFUNG)"/>
    <property type="match status" value="1"/>
</dbReference>
<feature type="region of interest" description="Disordered" evidence="5">
    <location>
        <begin position="54"/>
        <end position="80"/>
    </location>
</feature>
<gene>
    <name evidence="7" type="ORF">BJX68DRAFT_276819</name>
</gene>
<feature type="compositionally biased region" description="Low complexity" evidence="5">
    <location>
        <begin position="63"/>
        <end position="79"/>
    </location>
</feature>
<evidence type="ECO:0000259" key="6">
    <source>
        <dbReference type="PROSITE" id="PS50048"/>
    </source>
</evidence>
<dbReference type="PROSITE" id="PS00463">
    <property type="entry name" value="ZN2_CY6_FUNGAL_1"/>
    <property type="match status" value="1"/>
</dbReference>
<proteinExistence type="predicted"/>
<dbReference type="SUPFAM" id="SSF57701">
    <property type="entry name" value="Zn2/Cys6 DNA-binding domain"/>
    <property type="match status" value="1"/>
</dbReference>
<feature type="domain" description="Zn(2)-C6 fungal-type" evidence="6">
    <location>
        <begin position="12"/>
        <end position="42"/>
    </location>
</feature>
<keyword evidence="8" id="KW-1185">Reference proteome</keyword>
<dbReference type="GeneID" id="98163357"/>
<dbReference type="PANTHER" id="PTHR47784">
    <property type="entry name" value="STEROL UPTAKE CONTROL PROTEIN 2"/>
    <property type="match status" value="1"/>
</dbReference>
<dbReference type="PROSITE" id="PS50048">
    <property type="entry name" value="ZN2_CY6_FUNGAL_2"/>
    <property type="match status" value="1"/>
</dbReference>
<dbReference type="InterPro" id="IPR001138">
    <property type="entry name" value="Zn2Cys6_DnaBD"/>
</dbReference>
<sequence>MERRTHRKSRNGCIECKRRHIKCDEKRPICSNCISSERLCGYAELTFLAMQPGGAGRKRARSQESPSSSSPSELPSLAQPDPPVNMLHAELFYHLSTKTLPSLSENDSRLTILPEETINYGLAAPYLMNELLALAALHLSIIRTSQKEFYRYHSAQLQNHALRLFHETKLEHSGQVSVPAFCFSSILGLHLLCDTLAFRDDDFQDFLDRFIHYLRIHRGVRTIIKGNWGFLKQTSLGGVLTEGEARLYNDSGLEEVCARLLGLIKKAKLGPVTTRIYEQAIGALQRSINASKDDTAGGGKHGAVAWPVMVSVEYTDMLVERRPEALVILAHYAVLLYRCRDMWIFDDGGRFLIGSVARYLGAEWREWMEWPQSVLVGSADQCQAAGS</sequence>
<protein>
    <recommendedName>
        <fullName evidence="6">Zn(2)-C6 fungal-type domain-containing protein</fullName>
    </recommendedName>
</protein>
<organism evidence="7 8">
    <name type="scientific">Aspergillus pseudodeflectus</name>
    <dbReference type="NCBI Taxonomy" id="176178"/>
    <lineage>
        <taxon>Eukaryota</taxon>
        <taxon>Fungi</taxon>
        <taxon>Dikarya</taxon>
        <taxon>Ascomycota</taxon>
        <taxon>Pezizomycotina</taxon>
        <taxon>Eurotiomycetes</taxon>
        <taxon>Eurotiomycetidae</taxon>
        <taxon>Eurotiales</taxon>
        <taxon>Aspergillaceae</taxon>
        <taxon>Aspergillus</taxon>
        <taxon>Aspergillus subgen. Nidulantes</taxon>
    </lineage>
</organism>
<keyword evidence="4" id="KW-0539">Nucleus</keyword>
<dbReference type="Pfam" id="PF00172">
    <property type="entry name" value="Zn_clus"/>
    <property type="match status" value="1"/>
</dbReference>
<keyword evidence="3" id="KW-0804">Transcription</keyword>
<dbReference type="InterPro" id="IPR053157">
    <property type="entry name" value="Sterol_Uptake_Regulator"/>
</dbReference>
<evidence type="ECO:0000256" key="1">
    <source>
        <dbReference type="ARBA" id="ARBA00023015"/>
    </source>
</evidence>
<dbReference type="CDD" id="cd00067">
    <property type="entry name" value="GAL4"/>
    <property type="match status" value="1"/>
</dbReference>
<evidence type="ECO:0000313" key="8">
    <source>
        <dbReference type="Proteomes" id="UP001610444"/>
    </source>
</evidence>
<dbReference type="RefSeq" id="XP_070904502.1">
    <property type="nucleotide sequence ID" value="XM_071048193.1"/>
</dbReference>
<accession>A0ABR4L520</accession>
<evidence type="ECO:0000256" key="4">
    <source>
        <dbReference type="ARBA" id="ARBA00023242"/>
    </source>
</evidence>
<keyword evidence="2" id="KW-0238">DNA-binding</keyword>
<evidence type="ECO:0000256" key="3">
    <source>
        <dbReference type="ARBA" id="ARBA00023163"/>
    </source>
</evidence>
<evidence type="ECO:0000256" key="5">
    <source>
        <dbReference type="SAM" id="MobiDB-lite"/>
    </source>
</evidence>
<dbReference type="EMBL" id="JBFXLR010000003">
    <property type="protein sequence ID" value="KAL2859568.1"/>
    <property type="molecule type" value="Genomic_DNA"/>
</dbReference>
<comment type="caution">
    <text evidence="7">The sequence shown here is derived from an EMBL/GenBank/DDBJ whole genome shotgun (WGS) entry which is preliminary data.</text>
</comment>
<evidence type="ECO:0000256" key="2">
    <source>
        <dbReference type="ARBA" id="ARBA00023125"/>
    </source>
</evidence>
<reference evidence="7 8" key="1">
    <citation type="submission" date="2024-07" db="EMBL/GenBank/DDBJ databases">
        <title>Section-level genome sequencing and comparative genomics of Aspergillus sections Usti and Cavernicolus.</title>
        <authorList>
            <consortium name="Lawrence Berkeley National Laboratory"/>
            <person name="Nybo J.L."/>
            <person name="Vesth T.C."/>
            <person name="Theobald S."/>
            <person name="Frisvad J.C."/>
            <person name="Larsen T.O."/>
            <person name="Kjaerboelling I."/>
            <person name="Rothschild-Mancinelli K."/>
            <person name="Lyhne E.K."/>
            <person name="Kogle M.E."/>
            <person name="Barry K."/>
            <person name="Clum A."/>
            <person name="Na H."/>
            <person name="Ledsgaard L."/>
            <person name="Lin J."/>
            <person name="Lipzen A."/>
            <person name="Kuo A."/>
            <person name="Riley R."/>
            <person name="Mondo S."/>
            <person name="LaButti K."/>
            <person name="Haridas S."/>
            <person name="Pangalinan J."/>
            <person name="Salamov A.A."/>
            <person name="Simmons B.A."/>
            <person name="Magnuson J.K."/>
            <person name="Chen J."/>
            <person name="Drula E."/>
            <person name="Henrissat B."/>
            <person name="Wiebenga A."/>
            <person name="Lubbers R.J."/>
            <person name="Gomes A.C."/>
            <person name="Macurrencykelacurrency M.R."/>
            <person name="Stajich J."/>
            <person name="Grigoriev I.V."/>
            <person name="Mortensen U.H."/>
            <person name="De vries R.P."/>
            <person name="Baker S.E."/>
            <person name="Andersen M.R."/>
        </authorList>
    </citation>
    <scope>NUCLEOTIDE SEQUENCE [LARGE SCALE GENOMIC DNA]</scope>
    <source>
        <strain evidence="7 8">CBS 756.74</strain>
    </source>
</reference>
<dbReference type="Gene3D" id="4.10.240.10">
    <property type="entry name" value="Zn(2)-C6 fungal-type DNA-binding domain"/>
    <property type="match status" value="1"/>
</dbReference>
<name>A0ABR4L520_9EURO</name>
<dbReference type="SMART" id="SM00066">
    <property type="entry name" value="GAL4"/>
    <property type="match status" value="1"/>
</dbReference>
<dbReference type="Proteomes" id="UP001610444">
    <property type="component" value="Unassembled WGS sequence"/>
</dbReference>
<evidence type="ECO:0000313" key="7">
    <source>
        <dbReference type="EMBL" id="KAL2859568.1"/>
    </source>
</evidence>
<dbReference type="InterPro" id="IPR036864">
    <property type="entry name" value="Zn2-C6_fun-type_DNA-bd_sf"/>
</dbReference>
<keyword evidence="1" id="KW-0805">Transcription regulation</keyword>